<name>A0A2P6NTI1_9EUKA</name>
<reference evidence="1 2" key="1">
    <citation type="journal article" date="2018" name="Genome Biol. Evol.">
        <title>Multiple Roots of Fruiting Body Formation in Amoebozoa.</title>
        <authorList>
            <person name="Hillmann F."/>
            <person name="Forbes G."/>
            <person name="Novohradska S."/>
            <person name="Ferling I."/>
            <person name="Riege K."/>
            <person name="Groth M."/>
            <person name="Westermann M."/>
            <person name="Marz M."/>
            <person name="Spaller T."/>
            <person name="Winckler T."/>
            <person name="Schaap P."/>
            <person name="Glockner G."/>
        </authorList>
    </citation>
    <scope>NUCLEOTIDE SEQUENCE [LARGE SCALE GENOMIC DNA]</scope>
    <source>
        <strain evidence="1 2">Jena</strain>
    </source>
</reference>
<evidence type="ECO:0000313" key="1">
    <source>
        <dbReference type="EMBL" id="PRP87264.1"/>
    </source>
</evidence>
<accession>A0A2P6NTI1</accession>
<dbReference type="EMBL" id="MDYQ01000021">
    <property type="protein sequence ID" value="PRP87264.1"/>
    <property type="molecule type" value="Genomic_DNA"/>
</dbReference>
<gene>
    <name evidence="1" type="ORF">PROFUN_01526</name>
</gene>
<dbReference type="InParanoid" id="A0A2P6NTI1"/>
<dbReference type="AlphaFoldDB" id="A0A2P6NTI1"/>
<protein>
    <recommendedName>
        <fullName evidence="3">SAM domain-containing protein</fullName>
    </recommendedName>
</protein>
<comment type="caution">
    <text evidence="1">The sequence shown here is derived from an EMBL/GenBank/DDBJ whole genome shotgun (WGS) entry which is preliminary data.</text>
</comment>
<proteinExistence type="predicted"/>
<evidence type="ECO:0000313" key="2">
    <source>
        <dbReference type="Proteomes" id="UP000241769"/>
    </source>
</evidence>
<evidence type="ECO:0008006" key="3">
    <source>
        <dbReference type="Google" id="ProtNLM"/>
    </source>
</evidence>
<organism evidence="1 2">
    <name type="scientific">Planoprotostelium fungivorum</name>
    <dbReference type="NCBI Taxonomy" id="1890364"/>
    <lineage>
        <taxon>Eukaryota</taxon>
        <taxon>Amoebozoa</taxon>
        <taxon>Evosea</taxon>
        <taxon>Variosea</taxon>
        <taxon>Cavosteliida</taxon>
        <taxon>Cavosteliaceae</taxon>
        <taxon>Planoprotostelium</taxon>
    </lineage>
</organism>
<dbReference type="Proteomes" id="UP000241769">
    <property type="component" value="Unassembled WGS sequence"/>
</dbReference>
<sequence>MASIKDLLQYLVQFDPERWSSLSVVLSNEGITTIQDMIGLGENDMNILGFNMGEKIRFRRYQVEQLLKRIANLDITPQQYNPAIRQLNQNSHLVPHWAMLDDEELTYLVLAHA</sequence>
<keyword evidence="2" id="KW-1185">Reference proteome</keyword>